<feature type="non-terminal residue" evidence="1">
    <location>
        <position position="101"/>
    </location>
</feature>
<keyword evidence="2" id="KW-1185">Reference proteome</keyword>
<reference evidence="1" key="1">
    <citation type="submission" date="2013-11" db="EMBL/GenBank/DDBJ databases">
        <title>Genome sequence of the fusiform rust pathogen reveals effectors for host alternation and coevolution with pine.</title>
        <authorList>
            <consortium name="DOE Joint Genome Institute"/>
            <person name="Smith K."/>
            <person name="Pendleton A."/>
            <person name="Kubisiak T."/>
            <person name="Anderson C."/>
            <person name="Salamov A."/>
            <person name="Aerts A."/>
            <person name="Riley R."/>
            <person name="Clum A."/>
            <person name="Lindquist E."/>
            <person name="Ence D."/>
            <person name="Campbell M."/>
            <person name="Kronenberg Z."/>
            <person name="Feau N."/>
            <person name="Dhillon B."/>
            <person name="Hamelin R."/>
            <person name="Burleigh J."/>
            <person name="Smith J."/>
            <person name="Yandell M."/>
            <person name="Nelson C."/>
            <person name="Grigoriev I."/>
            <person name="Davis J."/>
        </authorList>
    </citation>
    <scope>NUCLEOTIDE SEQUENCE</scope>
    <source>
        <strain evidence="1">G11</strain>
    </source>
</reference>
<evidence type="ECO:0000313" key="2">
    <source>
        <dbReference type="Proteomes" id="UP000886653"/>
    </source>
</evidence>
<dbReference type="Proteomes" id="UP000886653">
    <property type="component" value="Unassembled WGS sequence"/>
</dbReference>
<dbReference type="EMBL" id="MU168295">
    <property type="protein sequence ID" value="KAG0138889.1"/>
    <property type="molecule type" value="Genomic_DNA"/>
</dbReference>
<gene>
    <name evidence="1" type="ORF">CROQUDRAFT_9157</name>
</gene>
<name>A0A9P6N759_9BASI</name>
<protein>
    <submittedName>
        <fullName evidence="1">Uncharacterized protein</fullName>
    </submittedName>
</protein>
<proteinExistence type="predicted"/>
<organism evidence="1 2">
    <name type="scientific">Cronartium quercuum f. sp. fusiforme G11</name>
    <dbReference type="NCBI Taxonomy" id="708437"/>
    <lineage>
        <taxon>Eukaryota</taxon>
        <taxon>Fungi</taxon>
        <taxon>Dikarya</taxon>
        <taxon>Basidiomycota</taxon>
        <taxon>Pucciniomycotina</taxon>
        <taxon>Pucciniomycetes</taxon>
        <taxon>Pucciniales</taxon>
        <taxon>Coleosporiaceae</taxon>
        <taxon>Cronartium</taxon>
    </lineage>
</organism>
<evidence type="ECO:0000313" key="1">
    <source>
        <dbReference type="EMBL" id="KAG0138889.1"/>
    </source>
</evidence>
<accession>A0A9P6N759</accession>
<sequence>ITQLPIDPTAKLIRPGNYITILPPTKSLAISETDNLSPSAEHLIVYTDGSHIPSKNTAAAVWCHNTCQSTAAALGLARTQGIYDTEYRGLQLGLSLILPSA</sequence>
<feature type="non-terminal residue" evidence="1">
    <location>
        <position position="1"/>
    </location>
</feature>
<comment type="caution">
    <text evidence="1">The sequence shown here is derived from an EMBL/GenBank/DDBJ whole genome shotgun (WGS) entry which is preliminary data.</text>
</comment>
<dbReference type="AlphaFoldDB" id="A0A9P6N759"/>